<protein>
    <submittedName>
        <fullName evidence="2">Uncharacterized protein</fullName>
    </submittedName>
</protein>
<name>A0A9Q3J355_9BASI</name>
<evidence type="ECO:0000313" key="2">
    <source>
        <dbReference type="EMBL" id="MBW0555338.1"/>
    </source>
</evidence>
<dbReference type="OrthoDB" id="3259198at2759"/>
<sequence>MHTWVALAWILCKALAKQGMIKQLYCLTGDNAANNVTMTTVLQEKFAGIGIQWPKNKRFHHCACHILNLVEKELLAYMGQLTNYDYKFFDDYLGLKQAPIEDSNDEGPLGSVVFQTTIKNVCHSLGHKYKKGCSQELNQPTLETQDKSADVAYLVDQAFKPKSIEADQSQSQTSSDKMVVRILRELCSRIRGSAKQRDCHRGSSK</sequence>
<dbReference type="Proteomes" id="UP000765509">
    <property type="component" value="Unassembled WGS sequence"/>
</dbReference>
<keyword evidence="1" id="KW-0732">Signal</keyword>
<feature type="chain" id="PRO_5040337324" evidence="1">
    <location>
        <begin position="17"/>
        <end position="205"/>
    </location>
</feature>
<feature type="signal peptide" evidence="1">
    <location>
        <begin position="1"/>
        <end position="16"/>
    </location>
</feature>
<evidence type="ECO:0000256" key="1">
    <source>
        <dbReference type="SAM" id="SignalP"/>
    </source>
</evidence>
<gene>
    <name evidence="2" type="ORF">O181_095053</name>
</gene>
<organism evidence="2 3">
    <name type="scientific">Austropuccinia psidii MF-1</name>
    <dbReference type="NCBI Taxonomy" id="1389203"/>
    <lineage>
        <taxon>Eukaryota</taxon>
        <taxon>Fungi</taxon>
        <taxon>Dikarya</taxon>
        <taxon>Basidiomycota</taxon>
        <taxon>Pucciniomycotina</taxon>
        <taxon>Pucciniomycetes</taxon>
        <taxon>Pucciniales</taxon>
        <taxon>Sphaerophragmiaceae</taxon>
        <taxon>Austropuccinia</taxon>
    </lineage>
</organism>
<reference evidence="2" key="1">
    <citation type="submission" date="2021-03" db="EMBL/GenBank/DDBJ databases">
        <title>Draft genome sequence of rust myrtle Austropuccinia psidii MF-1, a brazilian biotype.</title>
        <authorList>
            <person name="Quecine M.C."/>
            <person name="Pachon D.M.R."/>
            <person name="Bonatelli M.L."/>
            <person name="Correr F.H."/>
            <person name="Franceschini L.M."/>
            <person name="Leite T.F."/>
            <person name="Margarido G.R.A."/>
            <person name="Almeida C.A."/>
            <person name="Ferrarezi J.A."/>
            <person name="Labate C.A."/>
        </authorList>
    </citation>
    <scope>NUCLEOTIDE SEQUENCE</scope>
    <source>
        <strain evidence="2">MF-1</strain>
    </source>
</reference>
<evidence type="ECO:0000313" key="3">
    <source>
        <dbReference type="Proteomes" id="UP000765509"/>
    </source>
</evidence>
<keyword evidence="3" id="KW-1185">Reference proteome</keyword>
<dbReference type="EMBL" id="AVOT02062279">
    <property type="protein sequence ID" value="MBW0555338.1"/>
    <property type="molecule type" value="Genomic_DNA"/>
</dbReference>
<dbReference type="AlphaFoldDB" id="A0A9Q3J355"/>
<accession>A0A9Q3J355</accession>
<proteinExistence type="predicted"/>
<comment type="caution">
    <text evidence="2">The sequence shown here is derived from an EMBL/GenBank/DDBJ whole genome shotgun (WGS) entry which is preliminary data.</text>
</comment>